<proteinExistence type="predicted"/>
<feature type="domain" description="Myb-like" evidence="1">
    <location>
        <begin position="111"/>
        <end position="157"/>
    </location>
</feature>
<dbReference type="AlphaFoldDB" id="A0A3T0KT07"/>
<accession>A0A3T0KT07</accession>
<dbReference type="OrthoDB" id="9802848at2"/>
<feature type="domain" description="Myb-like" evidence="1">
    <location>
        <begin position="52"/>
        <end position="98"/>
    </location>
</feature>
<dbReference type="EMBL" id="CP026095">
    <property type="protein sequence ID" value="AZV43537.1"/>
    <property type="molecule type" value="Genomic_DNA"/>
</dbReference>
<dbReference type="RefSeq" id="WP_127760706.1">
    <property type="nucleotide sequence ID" value="NZ_CP026095.1"/>
</dbReference>
<sequence length="195" mass="22773">MPKGTSWTENELSLLEENYNKVNINQLIRLLPNRTEAAIVNKAKKLKLSTTQKLKWTEEEEVKLKELFPCNTIDELLTHFSNRTSNSILAKAKEMNLKKDESHIQKVRRKRSTNWTESEDAILRKHYPTGGYKPVNEQLPHRNAKSILSRAVKLGIKRIDKYGWNWNREVVSIEDIGHRRTVVIKFTKPEIEIGE</sequence>
<evidence type="ECO:0000313" key="2">
    <source>
        <dbReference type="EMBL" id="AZV43537.1"/>
    </source>
</evidence>
<evidence type="ECO:0000259" key="1">
    <source>
        <dbReference type="SMART" id="SM00717"/>
    </source>
</evidence>
<name>A0A3T0KT07_9BACI</name>
<organism evidence="2 3">
    <name type="scientific">Peribacillus asahii</name>
    <dbReference type="NCBI Taxonomy" id="228899"/>
    <lineage>
        <taxon>Bacteria</taxon>
        <taxon>Bacillati</taxon>
        <taxon>Bacillota</taxon>
        <taxon>Bacilli</taxon>
        <taxon>Bacillales</taxon>
        <taxon>Bacillaceae</taxon>
        <taxon>Peribacillus</taxon>
    </lineage>
</organism>
<dbReference type="KEGG" id="pasa:BAOM_2928"/>
<dbReference type="InterPro" id="IPR001005">
    <property type="entry name" value="SANT/Myb"/>
</dbReference>
<dbReference type="Proteomes" id="UP000283095">
    <property type="component" value="Chromosome"/>
</dbReference>
<gene>
    <name evidence="2" type="ORF">BAOM_2928</name>
</gene>
<evidence type="ECO:0000313" key="3">
    <source>
        <dbReference type="Proteomes" id="UP000283095"/>
    </source>
</evidence>
<protein>
    <recommendedName>
        <fullName evidence="1">Myb-like domain-containing protein</fullName>
    </recommendedName>
</protein>
<dbReference type="SMART" id="SM00717">
    <property type="entry name" value="SANT"/>
    <property type="match status" value="3"/>
</dbReference>
<reference evidence="2 3" key="1">
    <citation type="submission" date="2018-01" db="EMBL/GenBank/DDBJ databases">
        <title>Bacillus asahii Genome sequencing and assembly.</title>
        <authorList>
            <person name="Jiang H."/>
            <person name="Feng Y."/>
            <person name="Zhao F."/>
            <person name="Lin X."/>
        </authorList>
    </citation>
    <scope>NUCLEOTIDE SEQUENCE [LARGE SCALE GENOMIC DNA]</scope>
    <source>
        <strain evidence="2 3">OM18</strain>
    </source>
</reference>
<feature type="domain" description="Myb-like" evidence="1">
    <location>
        <begin position="3"/>
        <end position="49"/>
    </location>
</feature>